<feature type="compositionally biased region" description="Basic and acidic residues" evidence="5">
    <location>
        <begin position="197"/>
        <end position="207"/>
    </location>
</feature>
<comment type="caution">
    <text evidence="7">The sequence shown here is derived from an EMBL/GenBank/DDBJ whole genome shotgun (WGS) entry which is preliminary data.</text>
</comment>
<evidence type="ECO:0000313" key="8">
    <source>
        <dbReference type="Proteomes" id="UP001219525"/>
    </source>
</evidence>
<sequence>MPRPRVFIDFSVANDPLGRSALPAPNACENFRALCTGEKGLSSTGIPLYYKHSIAHRIIKDFMIQAGDFTKRNGQGGESIYGPSPFEDENLERPVDAAGLLCMANKGPNTNGSQFFVTLRECPHLNGKHTVFGRVIRGYDEVVSKLAEVPVDEKSRPLSTVEISNCGELELRKLAKPAKAASPASDGGPRRRRRAKRSESEDSDRSGPRRKKSKKKKHEETETVPTAPPQETEEEYDARLEREELERIEAQRKQDLERLKGRYEQEVQNKNGGVRLKGRGRMMYVDPVVMHRRLETWLDLY</sequence>
<evidence type="ECO:0000259" key="6">
    <source>
        <dbReference type="PROSITE" id="PS50072"/>
    </source>
</evidence>
<proteinExistence type="predicted"/>
<organism evidence="7 8">
    <name type="scientific">Mycena pura</name>
    <dbReference type="NCBI Taxonomy" id="153505"/>
    <lineage>
        <taxon>Eukaryota</taxon>
        <taxon>Fungi</taxon>
        <taxon>Dikarya</taxon>
        <taxon>Basidiomycota</taxon>
        <taxon>Agaricomycotina</taxon>
        <taxon>Agaricomycetes</taxon>
        <taxon>Agaricomycetidae</taxon>
        <taxon>Agaricales</taxon>
        <taxon>Marasmiineae</taxon>
        <taxon>Mycenaceae</taxon>
        <taxon>Mycena</taxon>
    </lineage>
</organism>
<accession>A0AAD6VQG4</accession>
<feature type="region of interest" description="Disordered" evidence="5">
    <location>
        <begin position="174"/>
        <end position="238"/>
    </location>
</feature>
<reference evidence="7" key="1">
    <citation type="submission" date="2023-03" db="EMBL/GenBank/DDBJ databases">
        <title>Massive genome expansion in bonnet fungi (Mycena s.s.) driven by repeated elements and novel gene families across ecological guilds.</title>
        <authorList>
            <consortium name="Lawrence Berkeley National Laboratory"/>
            <person name="Harder C.B."/>
            <person name="Miyauchi S."/>
            <person name="Viragh M."/>
            <person name="Kuo A."/>
            <person name="Thoen E."/>
            <person name="Andreopoulos B."/>
            <person name="Lu D."/>
            <person name="Skrede I."/>
            <person name="Drula E."/>
            <person name="Henrissat B."/>
            <person name="Morin E."/>
            <person name="Kohler A."/>
            <person name="Barry K."/>
            <person name="LaButti K."/>
            <person name="Morin E."/>
            <person name="Salamov A."/>
            <person name="Lipzen A."/>
            <person name="Mereny Z."/>
            <person name="Hegedus B."/>
            <person name="Baldrian P."/>
            <person name="Stursova M."/>
            <person name="Weitz H."/>
            <person name="Taylor A."/>
            <person name="Grigoriev I.V."/>
            <person name="Nagy L.G."/>
            <person name="Martin F."/>
            <person name="Kauserud H."/>
        </authorList>
    </citation>
    <scope>NUCLEOTIDE SEQUENCE</scope>
    <source>
        <strain evidence="7">9144</strain>
    </source>
</reference>
<dbReference type="PANTHER" id="PTHR11071:SF561">
    <property type="entry name" value="PEPTIDYL-PROLYL CIS-TRANS ISOMERASE D-RELATED"/>
    <property type="match status" value="1"/>
</dbReference>
<evidence type="ECO:0000256" key="4">
    <source>
        <dbReference type="ARBA" id="ARBA00023235"/>
    </source>
</evidence>
<evidence type="ECO:0000256" key="2">
    <source>
        <dbReference type="ARBA" id="ARBA00013194"/>
    </source>
</evidence>
<dbReference type="GO" id="GO:0003755">
    <property type="term" value="F:peptidyl-prolyl cis-trans isomerase activity"/>
    <property type="evidence" value="ECO:0007669"/>
    <property type="project" value="UniProtKB-KW"/>
</dbReference>
<dbReference type="PRINTS" id="PR00153">
    <property type="entry name" value="CSAPPISMRASE"/>
</dbReference>
<dbReference type="PROSITE" id="PS50072">
    <property type="entry name" value="CSA_PPIASE_2"/>
    <property type="match status" value="1"/>
</dbReference>
<keyword evidence="8" id="KW-1185">Reference proteome</keyword>
<evidence type="ECO:0000256" key="3">
    <source>
        <dbReference type="ARBA" id="ARBA00023110"/>
    </source>
</evidence>
<dbReference type="Pfam" id="PF00160">
    <property type="entry name" value="Pro_isomerase"/>
    <property type="match status" value="1"/>
</dbReference>
<comment type="catalytic activity">
    <reaction evidence="1">
        <text>[protein]-peptidylproline (omega=180) = [protein]-peptidylproline (omega=0)</text>
        <dbReference type="Rhea" id="RHEA:16237"/>
        <dbReference type="Rhea" id="RHEA-COMP:10747"/>
        <dbReference type="Rhea" id="RHEA-COMP:10748"/>
        <dbReference type="ChEBI" id="CHEBI:83833"/>
        <dbReference type="ChEBI" id="CHEBI:83834"/>
        <dbReference type="EC" id="5.2.1.8"/>
    </reaction>
</comment>
<dbReference type="SUPFAM" id="SSF50891">
    <property type="entry name" value="Cyclophilin-like"/>
    <property type="match status" value="1"/>
</dbReference>
<dbReference type="GO" id="GO:0006457">
    <property type="term" value="P:protein folding"/>
    <property type="evidence" value="ECO:0007669"/>
    <property type="project" value="TreeGrafter"/>
</dbReference>
<keyword evidence="3" id="KW-0697">Rotamase</keyword>
<protein>
    <recommendedName>
        <fullName evidence="2">peptidylprolyl isomerase</fullName>
        <ecNumber evidence="2">5.2.1.8</ecNumber>
    </recommendedName>
</protein>
<dbReference type="InterPro" id="IPR002130">
    <property type="entry name" value="Cyclophilin-type_PPIase_dom"/>
</dbReference>
<dbReference type="AlphaFoldDB" id="A0AAD6VQG4"/>
<dbReference type="EC" id="5.2.1.8" evidence="2"/>
<gene>
    <name evidence="7" type="ORF">GGX14DRAFT_584949</name>
</gene>
<dbReference type="GO" id="GO:0016018">
    <property type="term" value="F:cyclosporin A binding"/>
    <property type="evidence" value="ECO:0007669"/>
    <property type="project" value="TreeGrafter"/>
</dbReference>
<evidence type="ECO:0000256" key="5">
    <source>
        <dbReference type="SAM" id="MobiDB-lite"/>
    </source>
</evidence>
<evidence type="ECO:0000256" key="1">
    <source>
        <dbReference type="ARBA" id="ARBA00000971"/>
    </source>
</evidence>
<name>A0AAD6VQG4_9AGAR</name>
<dbReference type="PANTHER" id="PTHR11071">
    <property type="entry name" value="PEPTIDYL-PROLYL CIS-TRANS ISOMERASE"/>
    <property type="match status" value="1"/>
</dbReference>
<keyword evidence="4" id="KW-0413">Isomerase</keyword>
<feature type="domain" description="PPIase cyclophilin-type" evidence="6">
    <location>
        <begin position="7"/>
        <end position="168"/>
    </location>
</feature>
<dbReference type="FunFam" id="2.40.100.10:FF:000025">
    <property type="entry name" value="Peptidyl-prolyl cis-trans isomerase CYP19-2"/>
    <property type="match status" value="1"/>
</dbReference>
<dbReference type="GO" id="GO:0005737">
    <property type="term" value="C:cytoplasm"/>
    <property type="evidence" value="ECO:0007669"/>
    <property type="project" value="TreeGrafter"/>
</dbReference>
<dbReference type="Gene3D" id="2.40.100.10">
    <property type="entry name" value="Cyclophilin-like"/>
    <property type="match status" value="1"/>
</dbReference>
<dbReference type="EMBL" id="JARJCW010000010">
    <property type="protein sequence ID" value="KAJ7219992.1"/>
    <property type="molecule type" value="Genomic_DNA"/>
</dbReference>
<dbReference type="InterPro" id="IPR029000">
    <property type="entry name" value="Cyclophilin-like_dom_sf"/>
</dbReference>
<feature type="compositionally biased region" description="Low complexity" evidence="5">
    <location>
        <begin position="177"/>
        <end position="187"/>
    </location>
</feature>
<feature type="compositionally biased region" description="Basic residues" evidence="5">
    <location>
        <begin position="208"/>
        <end position="217"/>
    </location>
</feature>
<evidence type="ECO:0000313" key="7">
    <source>
        <dbReference type="EMBL" id="KAJ7219992.1"/>
    </source>
</evidence>
<dbReference type="Proteomes" id="UP001219525">
    <property type="component" value="Unassembled WGS sequence"/>
</dbReference>